<gene>
    <name evidence="1" type="ORF">DPMN_029233</name>
</gene>
<protein>
    <submittedName>
        <fullName evidence="1">Uncharacterized protein</fullName>
    </submittedName>
</protein>
<name>A0A9D4RF30_DREPO</name>
<proteinExistence type="predicted"/>
<dbReference type="AlphaFoldDB" id="A0A9D4RF30"/>
<accession>A0A9D4RF30</accession>
<comment type="caution">
    <text evidence="1">The sequence shown here is derived from an EMBL/GenBank/DDBJ whole genome shotgun (WGS) entry which is preliminary data.</text>
</comment>
<evidence type="ECO:0000313" key="2">
    <source>
        <dbReference type="Proteomes" id="UP000828390"/>
    </source>
</evidence>
<keyword evidence="2" id="KW-1185">Reference proteome</keyword>
<dbReference type="Proteomes" id="UP000828390">
    <property type="component" value="Unassembled WGS sequence"/>
</dbReference>
<reference evidence="1" key="1">
    <citation type="journal article" date="2019" name="bioRxiv">
        <title>The Genome of the Zebra Mussel, Dreissena polymorpha: A Resource for Invasive Species Research.</title>
        <authorList>
            <person name="McCartney M.A."/>
            <person name="Auch B."/>
            <person name="Kono T."/>
            <person name="Mallez S."/>
            <person name="Zhang Y."/>
            <person name="Obille A."/>
            <person name="Becker A."/>
            <person name="Abrahante J.E."/>
            <person name="Garbe J."/>
            <person name="Badalamenti J.P."/>
            <person name="Herman A."/>
            <person name="Mangelson H."/>
            <person name="Liachko I."/>
            <person name="Sullivan S."/>
            <person name="Sone E.D."/>
            <person name="Koren S."/>
            <person name="Silverstein K.A.T."/>
            <person name="Beckman K.B."/>
            <person name="Gohl D.M."/>
        </authorList>
    </citation>
    <scope>NUCLEOTIDE SEQUENCE</scope>
    <source>
        <strain evidence="1">Duluth1</strain>
        <tissue evidence="1">Whole animal</tissue>
    </source>
</reference>
<evidence type="ECO:0000313" key="1">
    <source>
        <dbReference type="EMBL" id="KAH3866176.1"/>
    </source>
</evidence>
<dbReference type="EMBL" id="JAIWYP010000002">
    <property type="protein sequence ID" value="KAH3866176.1"/>
    <property type="molecule type" value="Genomic_DNA"/>
</dbReference>
<organism evidence="1 2">
    <name type="scientific">Dreissena polymorpha</name>
    <name type="common">Zebra mussel</name>
    <name type="synonym">Mytilus polymorpha</name>
    <dbReference type="NCBI Taxonomy" id="45954"/>
    <lineage>
        <taxon>Eukaryota</taxon>
        <taxon>Metazoa</taxon>
        <taxon>Spiralia</taxon>
        <taxon>Lophotrochozoa</taxon>
        <taxon>Mollusca</taxon>
        <taxon>Bivalvia</taxon>
        <taxon>Autobranchia</taxon>
        <taxon>Heteroconchia</taxon>
        <taxon>Euheterodonta</taxon>
        <taxon>Imparidentia</taxon>
        <taxon>Neoheterodontei</taxon>
        <taxon>Myida</taxon>
        <taxon>Dreissenoidea</taxon>
        <taxon>Dreissenidae</taxon>
        <taxon>Dreissena</taxon>
    </lineage>
</organism>
<reference evidence="1" key="2">
    <citation type="submission" date="2020-11" db="EMBL/GenBank/DDBJ databases">
        <authorList>
            <person name="McCartney M.A."/>
            <person name="Auch B."/>
            <person name="Kono T."/>
            <person name="Mallez S."/>
            <person name="Becker A."/>
            <person name="Gohl D.M."/>
            <person name="Silverstein K.A.T."/>
            <person name="Koren S."/>
            <person name="Bechman K.B."/>
            <person name="Herman A."/>
            <person name="Abrahante J.E."/>
            <person name="Garbe J."/>
        </authorList>
    </citation>
    <scope>NUCLEOTIDE SEQUENCE</scope>
    <source>
        <strain evidence="1">Duluth1</strain>
        <tissue evidence="1">Whole animal</tissue>
    </source>
</reference>
<sequence>MNIKEHKMVFMALVVFIVIGFSLSQMNLDVYVSNAFKTKATNTAESGNYLISGKGKRQGEEGTIATVTV</sequence>